<evidence type="ECO:0000256" key="2">
    <source>
        <dbReference type="ARBA" id="ARBA00022679"/>
    </source>
</evidence>
<evidence type="ECO:0000259" key="7">
    <source>
        <dbReference type="Pfam" id="PF02782"/>
    </source>
</evidence>
<evidence type="ECO:0000256" key="3">
    <source>
        <dbReference type="ARBA" id="ARBA00022741"/>
    </source>
</evidence>
<dbReference type="PIRSF" id="PIRSF000538">
    <property type="entry name" value="GlpK"/>
    <property type="match status" value="1"/>
</dbReference>
<dbReference type="GO" id="GO:0004370">
    <property type="term" value="F:glycerol kinase activity"/>
    <property type="evidence" value="ECO:0007669"/>
    <property type="project" value="TreeGrafter"/>
</dbReference>
<dbReference type="Gene3D" id="3.30.420.40">
    <property type="match status" value="2"/>
</dbReference>
<protein>
    <submittedName>
        <fullName evidence="8">Glycerol kinase</fullName>
    </submittedName>
</protein>
<dbReference type="GO" id="GO:0005524">
    <property type="term" value="F:ATP binding"/>
    <property type="evidence" value="ECO:0007669"/>
    <property type="project" value="UniProtKB-KW"/>
</dbReference>
<dbReference type="Proteomes" id="UP000516117">
    <property type="component" value="Chromosome"/>
</dbReference>
<comment type="similarity">
    <text evidence="1">Belongs to the FGGY kinase family.</text>
</comment>
<dbReference type="InterPro" id="IPR018485">
    <property type="entry name" value="FGGY_C"/>
</dbReference>
<dbReference type="Pfam" id="PF02782">
    <property type="entry name" value="FGGY_C"/>
    <property type="match status" value="1"/>
</dbReference>
<evidence type="ECO:0000256" key="1">
    <source>
        <dbReference type="ARBA" id="ARBA00009156"/>
    </source>
</evidence>
<dbReference type="GO" id="GO:0019563">
    <property type="term" value="P:glycerol catabolic process"/>
    <property type="evidence" value="ECO:0007669"/>
    <property type="project" value="TreeGrafter"/>
</dbReference>
<gene>
    <name evidence="8" type="ORF">H9L22_11815</name>
</gene>
<evidence type="ECO:0000256" key="4">
    <source>
        <dbReference type="ARBA" id="ARBA00022777"/>
    </source>
</evidence>
<dbReference type="InterPro" id="IPR043129">
    <property type="entry name" value="ATPase_NBD"/>
</dbReference>
<proteinExistence type="inferred from homology"/>
<feature type="domain" description="Carbohydrate kinase FGGY C-terminal" evidence="7">
    <location>
        <begin position="256"/>
        <end position="445"/>
    </location>
</feature>
<dbReference type="RefSeq" id="WP_187720098.1">
    <property type="nucleotide sequence ID" value="NZ_BAABBL010000004.1"/>
</dbReference>
<keyword evidence="4 8" id="KW-0418">Kinase</keyword>
<keyword evidence="5" id="KW-0067">ATP-binding</keyword>
<dbReference type="GO" id="GO:0005829">
    <property type="term" value="C:cytosol"/>
    <property type="evidence" value="ECO:0007669"/>
    <property type="project" value="TreeGrafter"/>
</dbReference>
<sequence>MTIRVSPNDGLVLAVDLGTTNVKALLVDPATRRIVRRGSVPVDVHRPADGWVEQDGEQLWGAVCGAVAECLADGAVPVGIAISNQRESVAVWTVDGGLLGPVLGWQDARTAAWCADPAQADLARIAPDITGLTLDPMFSAPKLRWLLDRHGGVPGLRLGTLDTWLVDRLTGEFLAEAGNASRTLLLDLATLDYSPELLAGFGIPRSVLAPVVASDAGFGVTREGLPVPAGVPVVAVLADSHAALYLHGSGRPGEGKVTYGTGSSIMVSVPGAEAPAPLAEPVVARTLAWQTDVPVYAYEGNIVASGAALEAMARILTGGDVGALDALARTVGRGSGLSFVPAFTGLAAPWFDRGAVPLLAGITGATTPGHVALAAFEAVAHQVGDVIAAVDRLAPGALTTVHADGGATASALLMQLQADVLGRPLHVAAAPEASALGVAALAARALDLPVAAAEEGRQVHPDPTQGWVSTSRARWRDAIGRSRGHAVHRTVSASEG</sequence>
<dbReference type="PANTHER" id="PTHR10196">
    <property type="entry name" value="SUGAR KINASE"/>
    <property type="match status" value="1"/>
</dbReference>
<feature type="domain" description="Carbohydrate kinase FGGY N-terminal" evidence="6">
    <location>
        <begin position="12"/>
        <end position="244"/>
    </location>
</feature>
<organism evidence="8 9">
    <name type="scientific">Tessaracoccus defluvii</name>
    <dbReference type="NCBI Taxonomy" id="1285901"/>
    <lineage>
        <taxon>Bacteria</taxon>
        <taxon>Bacillati</taxon>
        <taxon>Actinomycetota</taxon>
        <taxon>Actinomycetes</taxon>
        <taxon>Propionibacteriales</taxon>
        <taxon>Propionibacteriaceae</taxon>
        <taxon>Tessaracoccus</taxon>
    </lineage>
</organism>
<dbReference type="PANTHER" id="PTHR10196:SF69">
    <property type="entry name" value="GLYCEROL KINASE"/>
    <property type="match status" value="1"/>
</dbReference>
<reference evidence="8 9" key="1">
    <citation type="submission" date="2020-08" db="EMBL/GenBank/DDBJ databases">
        <title>Genome sequence of Tessaracoccus defluvii JCM 17540T.</title>
        <authorList>
            <person name="Hyun D.-W."/>
            <person name="Bae J.-W."/>
        </authorList>
    </citation>
    <scope>NUCLEOTIDE SEQUENCE [LARGE SCALE GENOMIC DNA]</scope>
    <source>
        <strain evidence="8 9">JCM 17540</strain>
    </source>
</reference>
<dbReference type="InterPro" id="IPR018484">
    <property type="entry name" value="FGGY_N"/>
</dbReference>
<name>A0A7H0H346_9ACTN</name>
<evidence type="ECO:0000313" key="9">
    <source>
        <dbReference type="Proteomes" id="UP000516117"/>
    </source>
</evidence>
<evidence type="ECO:0000259" key="6">
    <source>
        <dbReference type="Pfam" id="PF00370"/>
    </source>
</evidence>
<dbReference type="Pfam" id="PF00370">
    <property type="entry name" value="FGGY_N"/>
    <property type="match status" value="1"/>
</dbReference>
<dbReference type="AlphaFoldDB" id="A0A7H0H346"/>
<accession>A0A7H0H346</accession>
<keyword evidence="3" id="KW-0547">Nucleotide-binding</keyword>
<dbReference type="SUPFAM" id="SSF53067">
    <property type="entry name" value="Actin-like ATPase domain"/>
    <property type="match status" value="2"/>
</dbReference>
<keyword evidence="9" id="KW-1185">Reference proteome</keyword>
<evidence type="ECO:0000313" key="8">
    <source>
        <dbReference type="EMBL" id="QNP54962.1"/>
    </source>
</evidence>
<keyword evidence="2" id="KW-0808">Transferase</keyword>
<dbReference type="InterPro" id="IPR000577">
    <property type="entry name" value="Carb_kinase_FGGY"/>
</dbReference>
<dbReference type="EMBL" id="CP060789">
    <property type="protein sequence ID" value="QNP54962.1"/>
    <property type="molecule type" value="Genomic_DNA"/>
</dbReference>
<evidence type="ECO:0000256" key="5">
    <source>
        <dbReference type="ARBA" id="ARBA00022840"/>
    </source>
</evidence>
<dbReference type="KEGG" id="tdf:H9L22_11815"/>